<evidence type="ECO:0000256" key="8">
    <source>
        <dbReference type="ARBA" id="ARBA00022723"/>
    </source>
</evidence>
<feature type="signal peptide" evidence="16">
    <location>
        <begin position="1"/>
        <end position="18"/>
    </location>
</feature>
<keyword evidence="6 15" id="KW-0349">Heme</keyword>
<evidence type="ECO:0000256" key="7">
    <source>
        <dbReference type="ARBA" id="ARBA00022622"/>
    </source>
</evidence>
<comment type="caution">
    <text evidence="15">Lacks conserved residue(s) required for the propagation of feature annotation.</text>
</comment>
<keyword evidence="8 15" id="KW-0479">Metal-binding</keyword>
<evidence type="ECO:0000256" key="4">
    <source>
        <dbReference type="ARBA" id="ARBA00022475"/>
    </source>
</evidence>
<evidence type="ECO:0000256" key="5">
    <source>
        <dbReference type="ARBA" id="ARBA00022525"/>
    </source>
</evidence>
<feature type="binding site" description="axial binding residue" evidence="15">
    <location>
        <position position="43"/>
    </location>
    <ligand>
        <name>heme</name>
        <dbReference type="ChEBI" id="CHEBI:30413"/>
    </ligand>
    <ligandPart>
        <name>Fe</name>
        <dbReference type="ChEBI" id="CHEBI:18248"/>
    </ligandPart>
</feature>
<dbReference type="eggNOG" id="ENOG502SD7M">
    <property type="taxonomic scope" value="Eukaryota"/>
</dbReference>
<dbReference type="AlphaFoldDB" id="S8ANV1"/>
<comment type="similarity">
    <text evidence="3">Belongs to the RBT5 family.</text>
</comment>
<evidence type="ECO:0000256" key="2">
    <source>
        <dbReference type="ARBA" id="ARBA00004613"/>
    </source>
</evidence>
<evidence type="ECO:0000256" key="1">
    <source>
        <dbReference type="ARBA" id="ARBA00004609"/>
    </source>
</evidence>
<evidence type="ECO:0000256" key="16">
    <source>
        <dbReference type="SAM" id="SignalP"/>
    </source>
</evidence>
<dbReference type="OrthoDB" id="3065412at2759"/>
<comment type="subcellular location">
    <subcellularLocation>
        <location evidence="1">Cell membrane</location>
        <topology evidence="1">Lipid-anchor</topology>
        <topology evidence="1">GPI-anchor</topology>
    </subcellularLocation>
    <subcellularLocation>
        <location evidence="2">Secreted</location>
    </subcellularLocation>
</comment>
<feature type="domain" description="CFEM" evidence="17">
    <location>
        <begin position="1"/>
        <end position="109"/>
    </location>
</feature>
<keyword evidence="10 15" id="KW-0408">Iron</keyword>
<feature type="chain" id="PRO_5004548657" description="CFEM domain-containing protein" evidence="16">
    <location>
        <begin position="19"/>
        <end position="197"/>
    </location>
</feature>
<sequence>MKFTQFTLAAALLATVTAQGLDSLPDCSKSCANNAIPASCGLDIKCICGDKSFLSNISCCVADKCSQADQETTLKVAKGICAAGGVTDLPSAISCASSGASATATGTSTGTMTGMSTMTMTGTAMSSTASDMSSAASSASSVASSVSSAASSAASAASSAASSAAASATGNAAILGQTRDSSLIAAAGAAAAFAMLV</sequence>
<evidence type="ECO:0000256" key="13">
    <source>
        <dbReference type="ARBA" id="ARBA00023180"/>
    </source>
</evidence>
<gene>
    <name evidence="18" type="ORF">PDE_02536</name>
</gene>
<evidence type="ECO:0000313" key="19">
    <source>
        <dbReference type="Proteomes" id="UP000019376"/>
    </source>
</evidence>
<dbReference type="EMBL" id="KB644410">
    <property type="protein sequence ID" value="EPS27593.1"/>
    <property type="molecule type" value="Genomic_DNA"/>
</dbReference>
<accession>S8ANV1</accession>
<keyword evidence="19" id="KW-1185">Reference proteome</keyword>
<reference evidence="18 19" key="1">
    <citation type="journal article" date="2013" name="PLoS ONE">
        <title>Genomic and secretomic analyses reveal unique features of the lignocellulolytic enzyme system of Penicillium decumbens.</title>
        <authorList>
            <person name="Liu G."/>
            <person name="Zhang L."/>
            <person name="Wei X."/>
            <person name="Zou G."/>
            <person name="Qin Y."/>
            <person name="Ma L."/>
            <person name="Li J."/>
            <person name="Zheng H."/>
            <person name="Wang S."/>
            <person name="Wang C."/>
            <person name="Xun L."/>
            <person name="Zhao G.-P."/>
            <person name="Zhou Z."/>
            <person name="Qu Y."/>
        </authorList>
    </citation>
    <scope>NUCLEOTIDE SEQUENCE [LARGE SCALE GENOMIC DNA]</scope>
    <source>
        <strain evidence="19">114-2 / CGMCC 5302</strain>
    </source>
</reference>
<dbReference type="PANTHER" id="PTHR37928:SF2">
    <property type="entry name" value="GPI ANCHORED CFEM DOMAIN PROTEIN (AFU_ORTHOLOGUE AFUA_6G10580)"/>
    <property type="match status" value="1"/>
</dbReference>
<dbReference type="PROSITE" id="PS52012">
    <property type="entry name" value="CFEM"/>
    <property type="match status" value="1"/>
</dbReference>
<evidence type="ECO:0000256" key="12">
    <source>
        <dbReference type="ARBA" id="ARBA00023157"/>
    </source>
</evidence>
<evidence type="ECO:0000256" key="14">
    <source>
        <dbReference type="ARBA" id="ARBA00023288"/>
    </source>
</evidence>
<keyword evidence="7" id="KW-0336">GPI-anchor</keyword>
<keyword evidence="13" id="KW-0325">Glycoprotein</keyword>
<dbReference type="Pfam" id="PF05730">
    <property type="entry name" value="CFEM"/>
    <property type="match status" value="1"/>
</dbReference>
<dbReference type="HOGENOM" id="CLU_063084_1_1_1"/>
<keyword evidence="9 16" id="KW-0732">Signal</keyword>
<dbReference type="STRING" id="933388.S8ANV1"/>
<dbReference type="InterPro" id="IPR051735">
    <property type="entry name" value="CFEM_domain"/>
</dbReference>
<dbReference type="InterPro" id="IPR008427">
    <property type="entry name" value="Extracellular_membr_CFEM_dom"/>
</dbReference>
<protein>
    <recommendedName>
        <fullName evidence="17">CFEM domain-containing protein</fullName>
    </recommendedName>
</protein>
<evidence type="ECO:0000256" key="3">
    <source>
        <dbReference type="ARBA" id="ARBA00010031"/>
    </source>
</evidence>
<evidence type="ECO:0000256" key="15">
    <source>
        <dbReference type="PROSITE-ProRule" id="PRU01356"/>
    </source>
</evidence>
<feature type="disulfide bond" evidence="15">
    <location>
        <begin position="48"/>
        <end position="81"/>
    </location>
</feature>
<evidence type="ECO:0000256" key="11">
    <source>
        <dbReference type="ARBA" id="ARBA00023136"/>
    </source>
</evidence>
<organism evidence="18 19">
    <name type="scientific">Penicillium oxalicum (strain 114-2 / CGMCC 5302)</name>
    <name type="common">Penicillium decumbens</name>
    <dbReference type="NCBI Taxonomy" id="933388"/>
    <lineage>
        <taxon>Eukaryota</taxon>
        <taxon>Fungi</taxon>
        <taxon>Dikarya</taxon>
        <taxon>Ascomycota</taxon>
        <taxon>Pezizomycotina</taxon>
        <taxon>Eurotiomycetes</taxon>
        <taxon>Eurotiomycetidae</taxon>
        <taxon>Eurotiales</taxon>
        <taxon>Aspergillaceae</taxon>
        <taxon>Penicillium</taxon>
    </lineage>
</organism>
<keyword evidence="5" id="KW-0964">Secreted</keyword>
<keyword evidence="12 15" id="KW-1015">Disulfide bond</keyword>
<name>S8ANV1_PENO1</name>
<dbReference type="PANTHER" id="PTHR37928">
    <property type="entry name" value="CFEM DOMAIN PROTEIN (AFU_ORTHOLOGUE AFUA_6G14090)"/>
    <property type="match status" value="1"/>
</dbReference>
<dbReference type="GO" id="GO:0098552">
    <property type="term" value="C:side of membrane"/>
    <property type="evidence" value="ECO:0007669"/>
    <property type="project" value="UniProtKB-KW"/>
</dbReference>
<proteinExistence type="inferred from homology"/>
<keyword evidence="11" id="KW-0472">Membrane</keyword>
<dbReference type="GO" id="GO:0046872">
    <property type="term" value="F:metal ion binding"/>
    <property type="evidence" value="ECO:0007669"/>
    <property type="project" value="UniProtKB-UniRule"/>
</dbReference>
<dbReference type="GO" id="GO:0005886">
    <property type="term" value="C:plasma membrane"/>
    <property type="evidence" value="ECO:0007669"/>
    <property type="project" value="UniProtKB-SubCell"/>
</dbReference>
<dbReference type="Proteomes" id="UP000019376">
    <property type="component" value="Unassembled WGS sequence"/>
</dbReference>
<evidence type="ECO:0000313" key="18">
    <source>
        <dbReference type="EMBL" id="EPS27593.1"/>
    </source>
</evidence>
<evidence type="ECO:0000256" key="6">
    <source>
        <dbReference type="ARBA" id="ARBA00022617"/>
    </source>
</evidence>
<evidence type="ECO:0000256" key="9">
    <source>
        <dbReference type="ARBA" id="ARBA00022729"/>
    </source>
</evidence>
<evidence type="ECO:0000259" key="17">
    <source>
        <dbReference type="PROSITE" id="PS52012"/>
    </source>
</evidence>
<evidence type="ECO:0000256" key="10">
    <source>
        <dbReference type="ARBA" id="ARBA00023004"/>
    </source>
</evidence>
<dbReference type="GO" id="GO:0005576">
    <property type="term" value="C:extracellular region"/>
    <property type="evidence" value="ECO:0007669"/>
    <property type="project" value="UniProtKB-SubCell"/>
</dbReference>
<dbReference type="SMART" id="SM00747">
    <property type="entry name" value="CFEM"/>
    <property type="match status" value="1"/>
</dbReference>
<keyword evidence="14" id="KW-0449">Lipoprotein</keyword>
<keyword evidence="4" id="KW-1003">Cell membrane</keyword>